<proteinExistence type="predicted"/>
<protein>
    <submittedName>
        <fullName evidence="3">Tail fiber domain-containing protein</fullName>
    </submittedName>
</protein>
<dbReference type="RefSeq" id="WP_273912062.1">
    <property type="nucleotide sequence ID" value="NZ_JAMDGX010000048.1"/>
</dbReference>
<dbReference type="EMBL" id="JAMDGY010000067">
    <property type="protein sequence ID" value="MDD0992809.1"/>
    <property type="molecule type" value="Genomic_DNA"/>
</dbReference>
<dbReference type="PROSITE" id="PS51688">
    <property type="entry name" value="ICA"/>
    <property type="match status" value="1"/>
</dbReference>
<name>A0ABT5NXH3_9PSED</name>
<gene>
    <name evidence="3" type="ORF">M5G11_19950</name>
</gene>
<feature type="domain" description="Peptidase S74" evidence="2">
    <location>
        <begin position="55"/>
        <end position="142"/>
    </location>
</feature>
<comment type="caution">
    <text evidence="3">The sequence shown here is derived from an EMBL/GenBank/DDBJ whole genome shotgun (WGS) entry which is preliminary data.</text>
</comment>
<organism evidence="3 4">
    <name type="scientific">Pseudomonas fontis</name>
    <dbReference type="NCBI Taxonomy" id="2942633"/>
    <lineage>
        <taxon>Bacteria</taxon>
        <taxon>Pseudomonadati</taxon>
        <taxon>Pseudomonadota</taxon>
        <taxon>Gammaproteobacteria</taxon>
        <taxon>Pseudomonadales</taxon>
        <taxon>Pseudomonadaceae</taxon>
        <taxon>Pseudomonas</taxon>
    </lineage>
</organism>
<feature type="signal peptide" evidence="1">
    <location>
        <begin position="1"/>
        <end position="28"/>
    </location>
</feature>
<evidence type="ECO:0000256" key="1">
    <source>
        <dbReference type="SAM" id="SignalP"/>
    </source>
</evidence>
<evidence type="ECO:0000259" key="2">
    <source>
        <dbReference type="PROSITE" id="PS51688"/>
    </source>
</evidence>
<dbReference type="Pfam" id="PF13884">
    <property type="entry name" value="Peptidase_S74"/>
    <property type="match status" value="1"/>
</dbReference>
<reference evidence="3 4" key="1">
    <citation type="submission" date="2022-05" db="EMBL/GenBank/DDBJ databases">
        <title>Novel Pseudomonas spp. Isolated from a Rainbow Trout Aquaculture Facility.</title>
        <authorList>
            <person name="Testerman T."/>
            <person name="Graf J."/>
        </authorList>
    </citation>
    <scope>NUCLEOTIDE SEQUENCE [LARGE SCALE GENOMIC DNA]</scope>
    <source>
        <strain evidence="3 4">ID681</strain>
    </source>
</reference>
<feature type="chain" id="PRO_5047255844" evidence="1">
    <location>
        <begin position="29"/>
        <end position="153"/>
    </location>
</feature>
<dbReference type="InterPro" id="IPR030392">
    <property type="entry name" value="S74_ICA"/>
</dbReference>
<dbReference type="Proteomes" id="UP001148203">
    <property type="component" value="Unassembled WGS sequence"/>
</dbReference>
<keyword evidence="4" id="KW-1185">Reference proteome</keyword>
<sequence length="153" mass="16787">MILKNLALSASLLASIAGSALFATSVTANTEVNEKCGKFECDELPGFGEQCCPFSDERLKNDIHALRDPLAKLLELRGVSYTYKNDGSKDIGLIAQDVEKVYPELIHEKDGFKQLDYQKLVAPLIESVRTLNQRIAVLEAQAKPATGHAHHAH</sequence>
<accession>A0ABT5NXH3</accession>
<evidence type="ECO:0000313" key="3">
    <source>
        <dbReference type="EMBL" id="MDD0992809.1"/>
    </source>
</evidence>
<evidence type="ECO:0000313" key="4">
    <source>
        <dbReference type="Proteomes" id="UP001148203"/>
    </source>
</evidence>
<keyword evidence="1" id="KW-0732">Signal</keyword>